<feature type="transmembrane region" description="Helical" evidence="7">
    <location>
        <begin position="176"/>
        <end position="194"/>
    </location>
</feature>
<reference evidence="8" key="1">
    <citation type="submission" date="2023-07" db="EMBL/GenBank/DDBJ databases">
        <title>Genome content predicts the carbon catabolic preferences of heterotrophic bacteria.</title>
        <authorList>
            <person name="Gralka M."/>
        </authorList>
    </citation>
    <scope>NUCLEOTIDE SEQUENCE</scope>
    <source>
        <strain evidence="8">I2M16</strain>
    </source>
</reference>
<accession>A0AAW7XMI9</accession>
<feature type="transmembrane region" description="Helical" evidence="7">
    <location>
        <begin position="108"/>
        <end position="130"/>
    </location>
</feature>
<evidence type="ECO:0000256" key="7">
    <source>
        <dbReference type="RuleBase" id="RU362048"/>
    </source>
</evidence>
<evidence type="ECO:0000256" key="4">
    <source>
        <dbReference type="ARBA" id="ARBA00022692"/>
    </source>
</evidence>
<dbReference type="InterPro" id="IPR002771">
    <property type="entry name" value="Multi_antbiot-R_MarC"/>
</dbReference>
<feature type="transmembrane region" description="Helical" evidence="7">
    <location>
        <begin position="69"/>
        <end position="87"/>
    </location>
</feature>
<evidence type="ECO:0000256" key="5">
    <source>
        <dbReference type="ARBA" id="ARBA00022989"/>
    </source>
</evidence>
<dbReference type="PANTHER" id="PTHR33508">
    <property type="entry name" value="UPF0056 MEMBRANE PROTEIN YHCE"/>
    <property type="match status" value="1"/>
</dbReference>
<gene>
    <name evidence="8" type="ORF">Q4490_10705</name>
</gene>
<comment type="similarity">
    <text evidence="2 7">Belongs to the UPF0056 (MarC) family.</text>
</comment>
<evidence type="ECO:0000256" key="2">
    <source>
        <dbReference type="ARBA" id="ARBA00009784"/>
    </source>
</evidence>
<name>A0AAW7XMI9_9GAMM</name>
<evidence type="ECO:0000313" key="9">
    <source>
        <dbReference type="Proteomes" id="UP001169862"/>
    </source>
</evidence>
<sequence length="207" mass="21825">MHADHLIKDALILWATIDPVGTLAIFAGLTARLDQKARFRTALKATLYSAIILISAVLVGQLLLSAMGIRLISLQVAGGIILFLFGLKMIFGNGAGEDPSHAEEGHDIAVFPLAVPSIASPGAIMAAIVLTDNHTHPISDQVGTVMVICLILGITFLFMLAAAPVIRLIGNNGASILIRVMGMLLAALSIELVFEGLNLFNLLQLPS</sequence>
<protein>
    <recommendedName>
        <fullName evidence="7">UPF0056 membrane protein</fullName>
    </recommendedName>
</protein>
<comment type="subcellular location">
    <subcellularLocation>
        <location evidence="1 7">Cell membrane</location>
        <topology evidence="1 7">Multi-pass membrane protein</topology>
    </subcellularLocation>
</comment>
<keyword evidence="3" id="KW-1003">Cell membrane</keyword>
<comment type="caution">
    <text evidence="8">The sequence shown here is derived from an EMBL/GenBank/DDBJ whole genome shotgun (WGS) entry which is preliminary data.</text>
</comment>
<keyword evidence="5 7" id="KW-1133">Transmembrane helix</keyword>
<keyword evidence="6 7" id="KW-0472">Membrane</keyword>
<keyword evidence="4 7" id="KW-0812">Transmembrane</keyword>
<dbReference type="PANTHER" id="PTHR33508:SF1">
    <property type="entry name" value="UPF0056 MEMBRANE PROTEIN YHCE"/>
    <property type="match status" value="1"/>
</dbReference>
<feature type="transmembrane region" description="Helical" evidence="7">
    <location>
        <begin position="12"/>
        <end position="33"/>
    </location>
</feature>
<evidence type="ECO:0000256" key="1">
    <source>
        <dbReference type="ARBA" id="ARBA00004651"/>
    </source>
</evidence>
<proteinExistence type="inferred from homology"/>
<feature type="transmembrane region" description="Helical" evidence="7">
    <location>
        <begin position="45"/>
        <end position="63"/>
    </location>
</feature>
<feature type="transmembrane region" description="Helical" evidence="7">
    <location>
        <begin position="142"/>
        <end position="169"/>
    </location>
</feature>
<organism evidence="8 9">
    <name type="scientific">Neptunomonas phycophila</name>
    <dbReference type="NCBI Taxonomy" id="1572645"/>
    <lineage>
        <taxon>Bacteria</taxon>
        <taxon>Pseudomonadati</taxon>
        <taxon>Pseudomonadota</taxon>
        <taxon>Gammaproteobacteria</taxon>
        <taxon>Oceanospirillales</taxon>
        <taxon>Oceanospirillaceae</taxon>
        <taxon>Neptunomonas</taxon>
    </lineage>
</organism>
<dbReference type="Pfam" id="PF01914">
    <property type="entry name" value="MarC"/>
    <property type="match status" value="1"/>
</dbReference>
<dbReference type="Proteomes" id="UP001169862">
    <property type="component" value="Unassembled WGS sequence"/>
</dbReference>
<dbReference type="GO" id="GO:0005886">
    <property type="term" value="C:plasma membrane"/>
    <property type="evidence" value="ECO:0007669"/>
    <property type="project" value="UniProtKB-SubCell"/>
</dbReference>
<dbReference type="NCBIfam" id="TIGR00427">
    <property type="entry name" value="NAAT family transporter"/>
    <property type="match status" value="1"/>
</dbReference>
<evidence type="ECO:0000313" key="8">
    <source>
        <dbReference type="EMBL" id="MDO6454035.1"/>
    </source>
</evidence>
<dbReference type="EMBL" id="JAUOPG010000006">
    <property type="protein sequence ID" value="MDO6454035.1"/>
    <property type="molecule type" value="Genomic_DNA"/>
</dbReference>
<evidence type="ECO:0000256" key="3">
    <source>
        <dbReference type="ARBA" id="ARBA00022475"/>
    </source>
</evidence>
<evidence type="ECO:0000256" key="6">
    <source>
        <dbReference type="ARBA" id="ARBA00023136"/>
    </source>
</evidence>
<dbReference type="AlphaFoldDB" id="A0AAW7XMI9"/>
<dbReference type="RefSeq" id="WP_075172028.1">
    <property type="nucleotide sequence ID" value="NZ_CAXHZV010000009.1"/>
</dbReference>